<evidence type="ECO:0000256" key="1">
    <source>
        <dbReference type="SAM" id="MobiDB-lite"/>
    </source>
</evidence>
<organism evidence="3 4">
    <name type="scientific">Myceligenerans crystallogenes</name>
    <dbReference type="NCBI Taxonomy" id="316335"/>
    <lineage>
        <taxon>Bacteria</taxon>
        <taxon>Bacillati</taxon>
        <taxon>Actinomycetota</taxon>
        <taxon>Actinomycetes</taxon>
        <taxon>Micrococcales</taxon>
        <taxon>Promicromonosporaceae</taxon>
        <taxon>Myceligenerans</taxon>
    </lineage>
</organism>
<dbReference type="Pfam" id="PF11298">
    <property type="entry name" value="DUF3099"/>
    <property type="match status" value="1"/>
</dbReference>
<keyword evidence="2" id="KW-0812">Transmembrane</keyword>
<dbReference type="InterPro" id="IPR021449">
    <property type="entry name" value="DUF3099"/>
</dbReference>
<keyword evidence="2" id="KW-0472">Membrane</keyword>
<name>A0ABN2NH68_9MICO</name>
<reference evidence="3 4" key="1">
    <citation type="journal article" date="2019" name="Int. J. Syst. Evol. Microbiol.">
        <title>The Global Catalogue of Microorganisms (GCM) 10K type strain sequencing project: providing services to taxonomists for standard genome sequencing and annotation.</title>
        <authorList>
            <consortium name="The Broad Institute Genomics Platform"/>
            <consortium name="The Broad Institute Genome Sequencing Center for Infectious Disease"/>
            <person name="Wu L."/>
            <person name="Ma J."/>
        </authorList>
    </citation>
    <scope>NUCLEOTIDE SEQUENCE [LARGE SCALE GENOMIC DNA]</scope>
    <source>
        <strain evidence="3 4">JCM 14326</strain>
    </source>
</reference>
<keyword evidence="2" id="KW-1133">Transmembrane helix</keyword>
<gene>
    <name evidence="3" type="ORF">GCM10009751_29830</name>
</gene>
<dbReference type="Proteomes" id="UP001501094">
    <property type="component" value="Unassembled WGS sequence"/>
</dbReference>
<evidence type="ECO:0008006" key="5">
    <source>
        <dbReference type="Google" id="ProtNLM"/>
    </source>
</evidence>
<evidence type="ECO:0000313" key="4">
    <source>
        <dbReference type="Proteomes" id="UP001501094"/>
    </source>
</evidence>
<feature type="transmembrane region" description="Helical" evidence="2">
    <location>
        <begin position="16"/>
        <end position="34"/>
    </location>
</feature>
<feature type="region of interest" description="Disordered" evidence="1">
    <location>
        <begin position="85"/>
        <end position="104"/>
    </location>
</feature>
<evidence type="ECO:0000313" key="3">
    <source>
        <dbReference type="EMBL" id="GAA1869144.1"/>
    </source>
</evidence>
<sequence length="124" mass="13059">MAESVEDEQARRTKQYLIQMAIRMVCFVGAVVALTNGQPIVGWALAGGAIVLPYTAVIFVNAPNRKQGSAEAYIAPQAATLPAAAAEAWPEDNPGPGTSSGTKHVVIDGDALIDDVKDEPVERK</sequence>
<keyword evidence="4" id="KW-1185">Reference proteome</keyword>
<dbReference type="EMBL" id="BAAANL010000006">
    <property type="protein sequence ID" value="GAA1869144.1"/>
    <property type="molecule type" value="Genomic_DNA"/>
</dbReference>
<accession>A0ABN2NH68</accession>
<feature type="transmembrane region" description="Helical" evidence="2">
    <location>
        <begin position="40"/>
        <end position="60"/>
    </location>
</feature>
<protein>
    <recommendedName>
        <fullName evidence="5">DUF3099 domain-containing protein</fullName>
    </recommendedName>
</protein>
<proteinExistence type="predicted"/>
<comment type="caution">
    <text evidence="3">The sequence shown here is derived from an EMBL/GenBank/DDBJ whole genome shotgun (WGS) entry which is preliminary data.</text>
</comment>
<evidence type="ECO:0000256" key="2">
    <source>
        <dbReference type="SAM" id="Phobius"/>
    </source>
</evidence>